<feature type="chain" id="PRO_5014368359" description="Lipoprotein" evidence="1">
    <location>
        <begin position="18"/>
        <end position="149"/>
    </location>
</feature>
<sequence length="149" mass="15587">MRLLSALCLLGILSACAPTLTTPESRLTGQTTFTGALLSVTVVNEGPYDLMLDNSCPRPFELQVSQPQGSVAVAALAQQLATCSDVKLPPQRWPVRGTFTAAVVLNLPSGKHELTPTAVVRVQVAPGGKPQGAYRTVRVSAPAVTLVVP</sequence>
<dbReference type="RefSeq" id="WP_103313152.1">
    <property type="nucleotide sequence ID" value="NZ_PPPD01000001.1"/>
</dbReference>
<evidence type="ECO:0008006" key="4">
    <source>
        <dbReference type="Google" id="ProtNLM"/>
    </source>
</evidence>
<dbReference type="Proteomes" id="UP000236379">
    <property type="component" value="Unassembled WGS sequence"/>
</dbReference>
<organism evidence="2 3">
    <name type="scientific">Deinococcus koreensis</name>
    <dbReference type="NCBI Taxonomy" id="2054903"/>
    <lineage>
        <taxon>Bacteria</taxon>
        <taxon>Thermotogati</taxon>
        <taxon>Deinococcota</taxon>
        <taxon>Deinococci</taxon>
        <taxon>Deinococcales</taxon>
        <taxon>Deinococcaceae</taxon>
        <taxon>Deinococcus</taxon>
    </lineage>
</organism>
<feature type="signal peptide" evidence="1">
    <location>
        <begin position="1"/>
        <end position="17"/>
    </location>
</feature>
<keyword evidence="1" id="KW-0732">Signal</keyword>
<evidence type="ECO:0000313" key="2">
    <source>
        <dbReference type="EMBL" id="PNY82719.1"/>
    </source>
</evidence>
<dbReference type="AlphaFoldDB" id="A0A2K3V1R2"/>
<dbReference type="PROSITE" id="PS51257">
    <property type="entry name" value="PROKAR_LIPOPROTEIN"/>
    <property type="match status" value="1"/>
</dbReference>
<dbReference type="EMBL" id="PPPD01000001">
    <property type="protein sequence ID" value="PNY82719.1"/>
    <property type="molecule type" value="Genomic_DNA"/>
</dbReference>
<evidence type="ECO:0000256" key="1">
    <source>
        <dbReference type="SAM" id="SignalP"/>
    </source>
</evidence>
<reference evidence="2 3" key="1">
    <citation type="submission" date="2018-01" db="EMBL/GenBank/DDBJ databases">
        <title>Deinococcus koreensis sp. nov., a radiation-resistant bacterium isolated from river water.</title>
        <authorList>
            <person name="Choi A."/>
        </authorList>
    </citation>
    <scope>NUCLEOTIDE SEQUENCE [LARGE SCALE GENOMIC DNA]</scope>
    <source>
        <strain evidence="2 3">SJW1-2</strain>
    </source>
</reference>
<evidence type="ECO:0000313" key="3">
    <source>
        <dbReference type="Proteomes" id="UP000236379"/>
    </source>
</evidence>
<gene>
    <name evidence="2" type="ORF">CVO96_16380</name>
</gene>
<name>A0A2K3V1R2_9DEIO</name>
<accession>A0A2K3V1R2</accession>
<comment type="caution">
    <text evidence="2">The sequence shown here is derived from an EMBL/GenBank/DDBJ whole genome shotgun (WGS) entry which is preliminary data.</text>
</comment>
<protein>
    <recommendedName>
        <fullName evidence="4">Lipoprotein</fullName>
    </recommendedName>
</protein>
<dbReference type="OrthoDB" id="68560at2"/>
<proteinExistence type="predicted"/>
<keyword evidence="3" id="KW-1185">Reference proteome</keyword>